<evidence type="ECO:0000313" key="6">
    <source>
        <dbReference type="EMBL" id="QGA25761.1"/>
    </source>
</evidence>
<dbReference type="AlphaFoldDB" id="A0A5Q0QA50"/>
<dbReference type="PIRSF" id="PIRSF029038">
    <property type="entry name" value="Mtase_YbiN_prd"/>
    <property type="match status" value="1"/>
</dbReference>
<dbReference type="Proteomes" id="UP000326921">
    <property type="component" value="Chromosome"/>
</dbReference>
<dbReference type="Pfam" id="PF05971">
    <property type="entry name" value="Methyltransf_10"/>
    <property type="match status" value="1"/>
</dbReference>
<evidence type="ECO:0000313" key="7">
    <source>
        <dbReference type="Proteomes" id="UP000326921"/>
    </source>
</evidence>
<dbReference type="CDD" id="cd02440">
    <property type="entry name" value="AdoMet_MTases"/>
    <property type="match status" value="1"/>
</dbReference>
<keyword evidence="1" id="KW-0963">Cytoplasm</keyword>
<evidence type="ECO:0000256" key="5">
    <source>
        <dbReference type="ARBA" id="ARBA00022691"/>
    </source>
</evidence>
<dbReference type="GO" id="GO:0070475">
    <property type="term" value="P:rRNA base methylation"/>
    <property type="evidence" value="ECO:0007669"/>
    <property type="project" value="TreeGrafter"/>
</dbReference>
<name>A0A5Q0QA50_9SPHI</name>
<gene>
    <name evidence="6" type="primary">rlmF</name>
    <name evidence="6" type="ORF">GFH32_05245</name>
</gene>
<evidence type="ECO:0000256" key="4">
    <source>
        <dbReference type="ARBA" id="ARBA00022679"/>
    </source>
</evidence>
<dbReference type="EC" id="2.1.1.181" evidence="6"/>
<evidence type="ECO:0000256" key="2">
    <source>
        <dbReference type="ARBA" id="ARBA00022552"/>
    </source>
</evidence>
<dbReference type="InterPro" id="IPR029063">
    <property type="entry name" value="SAM-dependent_MTases_sf"/>
</dbReference>
<dbReference type="Gene3D" id="3.40.50.150">
    <property type="entry name" value="Vaccinia Virus protein VP39"/>
    <property type="match status" value="1"/>
</dbReference>
<reference evidence="6 7" key="1">
    <citation type="submission" date="2019-10" db="EMBL/GenBank/DDBJ databases">
        <authorList>
            <person name="Dong K."/>
        </authorList>
    </citation>
    <scope>NUCLEOTIDE SEQUENCE [LARGE SCALE GENOMIC DNA]</scope>
    <source>
        <strain evidence="7">dk4302</strain>
    </source>
</reference>
<sequence length="295" mass="33675">MENISKNLHPRNKFNKSYNIEQLVKNTPSLRSYVIQVDHDHLSIDFTHPEAVFHLNKALLKSTYGIKGWRVLPNSLVPTVPGRLNYIHYLADLLGGKSGRSVQILDIGTGSSIIYPILGVKEYGWLFTGSETHVPSLVNGNAILKDNPELAKSIRLRQQNDPTNILKDIILPNEYYDAIMCNPPFFKSREDHESQVSRKNKNLRISQDANSNYQGLATELWTEGGEQKFITQLIYESLTFKDQIGYCTALVSNKDNIRPLRAVIEYHKAKDVQVINMSQGNKINRILAWKWVDKK</sequence>
<keyword evidence="5" id="KW-0949">S-adenosyl-L-methionine</keyword>
<dbReference type="PANTHER" id="PTHR13393:SF0">
    <property type="entry name" value="RNA N6-ADENOSINE-METHYLTRANSFERASE METTL16"/>
    <property type="match status" value="1"/>
</dbReference>
<dbReference type="GO" id="GO:0005737">
    <property type="term" value="C:cytoplasm"/>
    <property type="evidence" value="ECO:0007669"/>
    <property type="project" value="InterPro"/>
</dbReference>
<dbReference type="InterPro" id="IPR010286">
    <property type="entry name" value="METTL16/RlmF"/>
</dbReference>
<dbReference type="KEGG" id="sphe:GFH32_05245"/>
<keyword evidence="3 6" id="KW-0489">Methyltransferase</keyword>
<dbReference type="EMBL" id="CP045652">
    <property type="protein sequence ID" value="QGA25761.1"/>
    <property type="molecule type" value="Genomic_DNA"/>
</dbReference>
<dbReference type="SUPFAM" id="SSF53335">
    <property type="entry name" value="S-adenosyl-L-methionine-dependent methyltransferases"/>
    <property type="match status" value="1"/>
</dbReference>
<proteinExistence type="predicted"/>
<protein>
    <submittedName>
        <fullName evidence="6">23S rRNA (Adenine(1618)-N(6))-methyltransferase RlmF</fullName>
        <ecNumber evidence="6">2.1.1.181</ecNumber>
    </submittedName>
</protein>
<dbReference type="RefSeq" id="WP_153510081.1">
    <property type="nucleotide sequence ID" value="NZ_CP045652.1"/>
</dbReference>
<dbReference type="InterPro" id="IPR016909">
    <property type="entry name" value="rRNA_lsu_MeTfrase_F"/>
</dbReference>
<keyword evidence="2" id="KW-0698">rRNA processing</keyword>
<accession>A0A5Q0QA50</accession>
<evidence type="ECO:0000256" key="3">
    <source>
        <dbReference type="ARBA" id="ARBA00022603"/>
    </source>
</evidence>
<dbReference type="GO" id="GO:0052907">
    <property type="term" value="F:23S rRNA (adenine(1618)-N(6))-methyltransferase activity"/>
    <property type="evidence" value="ECO:0007669"/>
    <property type="project" value="UniProtKB-EC"/>
</dbReference>
<keyword evidence="7" id="KW-1185">Reference proteome</keyword>
<evidence type="ECO:0000256" key="1">
    <source>
        <dbReference type="ARBA" id="ARBA00022490"/>
    </source>
</evidence>
<organism evidence="6 7">
    <name type="scientific">Sphingobacterium zhuxiongii</name>
    <dbReference type="NCBI Taxonomy" id="2662364"/>
    <lineage>
        <taxon>Bacteria</taxon>
        <taxon>Pseudomonadati</taxon>
        <taxon>Bacteroidota</taxon>
        <taxon>Sphingobacteriia</taxon>
        <taxon>Sphingobacteriales</taxon>
        <taxon>Sphingobacteriaceae</taxon>
        <taxon>Sphingobacterium</taxon>
    </lineage>
</organism>
<dbReference type="NCBIfam" id="NF008725">
    <property type="entry name" value="PRK11727.1"/>
    <property type="match status" value="1"/>
</dbReference>
<keyword evidence="4 6" id="KW-0808">Transferase</keyword>
<dbReference type="PANTHER" id="PTHR13393">
    <property type="entry name" value="SAM-DEPENDENT METHYLTRANSFERASE"/>
    <property type="match status" value="1"/>
</dbReference>